<organism evidence="1 2">
    <name type="scientific">Brachionus plicatilis</name>
    <name type="common">Marine rotifer</name>
    <name type="synonym">Brachionus muelleri</name>
    <dbReference type="NCBI Taxonomy" id="10195"/>
    <lineage>
        <taxon>Eukaryota</taxon>
        <taxon>Metazoa</taxon>
        <taxon>Spiralia</taxon>
        <taxon>Gnathifera</taxon>
        <taxon>Rotifera</taxon>
        <taxon>Eurotatoria</taxon>
        <taxon>Monogononta</taxon>
        <taxon>Pseudotrocha</taxon>
        <taxon>Ploima</taxon>
        <taxon>Brachionidae</taxon>
        <taxon>Brachionus</taxon>
    </lineage>
</organism>
<evidence type="ECO:0000313" key="2">
    <source>
        <dbReference type="Proteomes" id="UP000276133"/>
    </source>
</evidence>
<name>A0A3M7SP56_BRAPC</name>
<comment type="caution">
    <text evidence="1">The sequence shown here is derived from an EMBL/GenBank/DDBJ whole genome shotgun (WGS) entry which is preliminary data.</text>
</comment>
<sequence>MQNSFNYFPNKFIQIIILKNYQHSPNASILLPRDKKNNFAKRENGTKEISELIFYSKFEKLEKICLYLNKTIFNNLINFYSYKATNRSIPYEIWV</sequence>
<gene>
    <name evidence="1" type="ORF">BpHYR1_027540</name>
</gene>
<evidence type="ECO:0000313" key="1">
    <source>
        <dbReference type="EMBL" id="RNA37387.1"/>
    </source>
</evidence>
<protein>
    <submittedName>
        <fullName evidence="1">Uncharacterized protein</fullName>
    </submittedName>
</protein>
<accession>A0A3M7SP56</accession>
<keyword evidence="2" id="KW-1185">Reference proteome</keyword>
<reference evidence="1 2" key="1">
    <citation type="journal article" date="2018" name="Sci. Rep.">
        <title>Genomic signatures of local adaptation to the degree of environmental predictability in rotifers.</title>
        <authorList>
            <person name="Franch-Gras L."/>
            <person name="Hahn C."/>
            <person name="Garcia-Roger E.M."/>
            <person name="Carmona M.J."/>
            <person name="Serra M."/>
            <person name="Gomez A."/>
        </authorList>
    </citation>
    <scope>NUCLEOTIDE SEQUENCE [LARGE SCALE GENOMIC DNA]</scope>
    <source>
        <strain evidence="1">HYR1</strain>
    </source>
</reference>
<dbReference type="Proteomes" id="UP000276133">
    <property type="component" value="Unassembled WGS sequence"/>
</dbReference>
<dbReference type="AlphaFoldDB" id="A0A3M7SP56"/>
<proteinExistence type="predicted"/>
<dbReference type="EMBL" id="REGN01001051">
    <property type="protein sequence ID" value="RNA37387.1"/>
    <property type="molecule type" value="Genomic_DNA"/>
</dbReference>